<dbReference type="AlphaFoldDB" id="A0A6A6YC52"/>
<gene>
    <name evidence="2 4" type="ORF">BDZ99DRAFT_103858</name>
</gene>
<sequence>MRRSTIIGMLAGLFTLSAALPTTTSSTSAIATPIPTQTLTAEILLGSALRPIPVPGGARLIEPITGGTVNGVINGTISGGFASPILTSNGTIHQVSIYVYGLTSTNQSFFVRETGVGPKTGQVTRLEIEAGGHGPGDEVDLYDTFILARVEPNKAETAVSVQGYAVPQPV</sequence>
<proteinExistence type="predicted"/>
<dbReference type="RefSeq" id="XP_033573057.1">
    <property type="nucleotide sequence ID" value="XM_033712338.1"/>
</dbReference>
<evidence type="ECO:0000256" key="1">
    <source>
        <dbReference type="SAM" id="SignalP"/>
    </source>
</evidence>
<reference evidence="2 4" key="1">
    <citation type="journal article" date="2020" name="Stud. Mycol.">
        <title>101 Dothideomycetes genomes: a test case for predicting lifestyles and emergence of pathogens.</title>
        <authorList>
            <person name="Haridas S."/>
            <person name="Albert R."/>
            <person name="Binder M."/>
            <person name="Bloem J."/>
            <person name="Labutti K."/>
            <person name="Salamov A."/>
            <person name="Andreopoulos B."/>
            <person name="Baker S."/>
            <person name="Barry K."/>
            <person name="Bills G."/>
            <person name="Bluhm B."/>
            <person name="Cannon C."/>
            <person name="Castanera R."/>
            <person name="Culley D."/>
            <person name="Daum C."/>
            <person name="Ezra D."/>
            <person name="Gonzalez J."/>
            <person name="Henrissat B."/>
            <person name="Kuo A."/>
            <person name="Liang C."/>
            <person name="Lipzen A."/>
            <person name="Lutzoni F."/>
            <person name="Magnuson J."/>
            <person name="Mondo S."/>
            <person name="Nolan M."/>
            <person name="Ohm R."/>
            <person name="Pangilinan J."/>
            <person name="Park H.-J."/>
            <person name="Ramirez L."/>
            <person name="Alfaro M."/>
            <person name="Sun H."/>
            <person name="Tritt A."/>
            <person name="Yoshinaga Y."/>
            <person name="Zwiers L.-H."/>
            <person name="Turgeon B."/>
            <person name="Goodwin S."/>
            <person name="Spatafora J."/>
            <person name="Crous P."/>
            <person name="Grigoriev I."/>
        </authorList>
    </citation>
    <scope>NUCLEOTIDE SEQUENCE</scope>
    <source>
        <strain evidence="2 4">CBS 304.34</strain>
    </source>
</reference>
<reference evidence="4" key="3">
    <citation type="submission" date="2025-04" db="UniProtKB">
        <authorList>
            <consortium name="RefSeq"/>
        </authorList>
    </citation>
    <scope>IDENTIFICATION</scope>
    <source>
        <strain evidence="4">CBS 304.34</strain>
    </source>
</reference>
<evidence type="ECO:0000313" key="4">
    <source>
        <dbReference type="RefSeq" id="XP_033573057.1"/>
    </source>
</evidence>
<accession>A0A6A6YC52</accession>
<dbReference type="Proteomes" id="UP000504636">
    <property type="component" value="Unplaced"/>
</dbReference>
<dbReference type="Gene3D" id="2.40.160.20">
    <property type="match status" value="1"/>
</dbReference>
<reference evidence="4" key="2">
    <citation type="submission" date="2020-04" db="EMBL/GenBank/DDBJ databases">
        <authorList>
            <consortium name="NCBI Genome Project"/>
        </authorList>
    </citation>
    <scope>NUCLEOTIDE SEQUENCE</scope>
    <source>
        <strain evidence="4">CBS 304.34</strain>
    </source>
</reference>
<evidence type="ECO:0000313" key="3">
    <source>
        <dbReference type="Proteomes" id="UP000504636"/>
    </source>
</evidence>
<feature type="chain" id="PRO_5044628988" evidence="1">
    <location>
        <begin position="20"/>
        <end position="170"/>
    </location>
</feature>
<dbReference type="EMBL" id="MU003708">
    <property type="protein sequence ID" value="KAF2806093.1"/>
    <property type="molecule type" value="Genomic_DNA"/>
</dbReference>
<keyword evidence="3" id="KW-1185">Reference proteome</keyword>
<dbReference type="OrthoDB" id="5419179at2759"/>
<organism evidence="2">
    <name type="scientific">Mytilinidion resinicola</name>
    <dbReference type="NCBI Taxonomy" id="574789"/>
    <lineage>
        <taxon>Eukaryota</taxon>
        <taxon>Fungi</taxon>
        <taxon>Dikarya</taxon>
        <taxon>Ascomycota</taxon>
        <taxon>Pezizomycotina</taxon>
        <taxon>Dothideomycetes</taxon>
        <taxon>Pleosporomycetidae</taxon>
        <taxon>Mytilinidiales</taxon>
        <taxon>Mytilinidiaceae</taxon>
        <taxon>Mytilinidion</taxon>
    </lineage>
</organism>
<protein>
    <submittedName>
        <fullName evidence="2 4">Uncharacterized protein</fullName>
    </submittedName>
</protein>
<name>A0A6A6YC52_9PEZI</name>
<evidence type="ECO:0000313" key="2">
    <source>
        <dbReference type="EMBL" id="KAF2806093.1"/>
    </source>
</evidence>
<keyword evidence="1" id="KW-0732">Signal</keyword>
<dbReference type="GeneID" id="54453231"/>
<feature type="signal peptide" evidence="1">
    <location>
        <begin position="1"/>
        <end position="19"/>
    </location>
</feature>